<sequence>MWYKTKTTLLFGLAVSPLQSALAQKVDLSWHAPSKTLVNNLTNVLSDSGVYGFIYDSSETPDTEYGTYNWCNMPHVRKAEYVKPSSDYELKYVELMQRHHKRTPYSSNAFPVEPYQWNCDDQGLYYFGRPFGGKDAAQGYWDGYISPINPFKPSGWIGSCQFPQITASGLDDSWQHGQDLYEVYHDLLGFLPGRSEDWRSKVTYRVTTNVITSQVAGMVINGMWGATDSVPLTVQASAVDSLEPTYSCGVSSNLFNAIKSNSNSDWAAHLTAAQSLYATLDDISGVSPSDSGFHASFDHYYDNLSARQCHQKPLPCKLVGGANSTTCVTQDMAEAVYRLGNWEYSQIYRDAPASLAASAASLGVWVAELAAHLRAAVSGNSPTLYLHNVAHDGSVSRLLSVLQIDAMVWPGMGSEVVFELWRKKKGDETPTPTPSPGVVAPGCSHNNCLRQMIRQSASASAFCPTFTAASAASAVPTWLSNCKGSAEAVASACACVVTPTQAAPTPTAGATTGGDGGYYVRVLFGGKVLKSSNPSLGVMDMVPVETLLAYFDGLAGEGASLVKGKCDGSIAV</sequence>
<evidence type="ECO:0000313" key="3">
    <source>
        <dbReference type="Proteomes" id="UP001244011"/>
    </source>
</evidence>
<protein>
    <submittedName>
        <fullName evidence="2">Histidine acid phosphatase</fullName>
    </submittedName>
</protein>
<dbReference type="PANTHER" id="PTHR11567">
    <property type="entry name" value="ACID PHOSPHATASE-RELATED"/>
    <property type="match status" value="1"/>
</dbReference>
<evidence type="ECO:0000313" key="2">
    <source>
        <dbReference type="EMBL" id="KAK1772898.1"/>
    </source>
</evidence>
<dbReference type="PANTHER" id="PTHR11567:SF195">
    <property type="entry name" value="ACID PHOSPHATASE, PUTATIVE (AFU_ORTHOLOGUE AFUA_3G14570)-RELATED"/>
    <property type="match status" value="1"/>
</dbReference>
<dbReference type="AlphaFoldDB" id="A0AAJ0CA07"/>
<comment type="caution">
    <text evidence="2">The sequence shown here is derived from an EMBL/GenBank/DDBJ whole genome shotgun (WGS) entry which is preliminary data.</text>
</comment>
<name>A0AAJ0CA07_9PEZI</name>
<gene>
    <name evidence="2" type="ORF">QBC33DRAFT_442512</name>
</gene>
<feature type="signal peptide" evidence="1">
    <location>
        <begin position="1"/>
        <end position="23"/>
    </location>
</feature>
<dbReference type="SUPFAM" id="SSF53254">
    <property type="entry name" value="Phosphoglycerate mutase-like"/>
    <property type="match status" value="1"/>
</dbReference>
<dbReference type="Proteomes" id="UP001244011">
    <property type="component" value="Unassembled WGS sequence"/>
</dbReference>
<proteinExistence type="predicted"/>
<reference evidence="2" key="1">
    <citation type="submission" date="2023-06" db="EMBL/GenBank/DDBJ databases">
        <title>Genome-scale phylogeny and comparative genomics of the fungal order Sordariales.</title>
        <authorList>
            <consortium name="Lawrence Berkeley National Laboratory"/>
            <person name="Hensen N."/>
            <person name="Bonometti L."/>
            <person name="Westerberg I."/>
            <person name="Brannstrom I.O."/>
            <person name="Guillou S."/>
            <person name="Cros-Aarteil S."/>
            <person name="Calhoun S."/>
            <person name="Haridas S."/>
            <person name="Kuo A."/>
            <person name="Mondo S."/>
            <person name="Pangilinan J."/>
            <person name="Riley R."/>
            <person name="Labutti K."/>
            <person name="Andreopoulos B."/>
            <person name="Lipzen A."/>
            <person name="Chen C."/>
            <person name="Yanf M."/>
            <person name="Daum C."/>
            <person name="Ng V."/>
            <person name="Clum A."/>
            <person name="Steindorff A."/>
            <person name="Ohm R."/>
            <person name="Martin F."/>
            <person name="Silar P."/>
            <person name="Natvig D."/>
            <person name="Lalanne C."/>
            <person name="Gautier V."/>
            <person name="Ament-Velasquez S.L."/>
            <person name="Kruys A."/>
            <person name="Hutchinson M.I."/>
            <person name="Powell A.J."/>
            <person name="Barry K."/>
            <person name="Miller A.N."/>
            <person name="Grigoriev I.V."/>
            <person name="Debuchy R."/>
            <person name="Gladieux P."/>
            <person name="Thoren M.H."/>
            <person name="Johannesson H."/>
        </authorList>
    </citation>
    <scope>NUCLEOTIDE SEQUENCE</scope>
    <source>
        <strain evidence="2">8032-3</strain>
    </source>
</reference>
<dbReference type="EMBL" id="MU838997">
    <property type="protein sequence ID" value="KAK1772898.1"/>
    <property type="molecule type" value="Genomic_DNA"/>
</dbReference>
<dbReference type="InterPro" id="IPR029033">
    <property type="entry name" value="His_PPase_superfam"/>
</dbReference>
<feature type="chain" id="PRO_5042583075" evidence="1">
    <location>
        <begin position="24"/>
        <end position="572"/>
    </location>
</feature>
<evidence type="ECO:0000256" key="1">
    <source>
        <dbReference type="SAM" id="SignalP"/>
    </source>
</evidence>
<keyword evidence="1" id="KW-0732">Signal</keyword>
<dbReference type="GO" id="GO:0016791">
    <property type="term" value="F:phosphatase activity"/>
    <property type="evidence" value="ECO:0007669"/>
    <property type="project" value="TreeGrafter"/>
</dbReference>
<accession>A0AAJ0CA07</accession>
<dbReference type="GeneID" id="85307376"/>
<organism evidence="2 3">
    <name type="scientific">Phialemonium atrogriseum</name>
    <dbReference type="NCBI Taxonomy" id="1093897"/>
    <lineage>
        <taxon>Eukaryota</taxon>
        <taxon>Fungi</taxon>
        <taxon>Dikarya</taxon>
        <taxon>Ascomycota</taxon>
        <taxon>Pezizomycotina</taxon>
        <taxon>Sordariomycetes</taxon>
        <taxon>Sordariomycetidae</taxon>
        <taxon>Cephalothecales</taxon>
        <taxon>Cephalothecaceae</taxon>
        <taxon>Phialemonium</taxon>
    </lineage>
</organism>
<keyword evidence="3" id="KW-1185">Reference proteome</keyword>
<dbReference type="InterPro" id="IPR050645">
    <property type="entry name" value="Histidine_acid_phosphatase"/>
</dbReference>
<dbReference type="RefSeq" id="XP_060289111.1">
    <property type="nucleotide sequence ID" value="XM_060424189.1"/>
</dbReference>
<dbReference type="Gene3D" id="3.40.50.1240">
    <property type="entry name" value="Phosphoglycerate mutase-like"/>
    <property type="match status" value="1"/>
</dbReference>